<evidence type="ECO:0008006" key="4">
    <source>
        <dbReference type="Google" id="ProtNLM"/>
    </source>
</evidence>
<keyword evidence="1" id="KW-0732">Signal</keyword>
<dbReference type="Proteomes" id="UP000807309">
    <property type="component" value="Unassembled WGS sequence"/>
</dbReference>
<keyword evidence="3" id="KW-1185">Reference proteome</keyword>
<evidence type="ECO:0000256" key="1">
    <source>
        <dbReference type="SAM" id="SignalP"/>
    </source>
</evidence>
<name>A0ABS0CEE8_9NOCA</name>
<accession>A0ABS0CEE8</accession>
<comment type="caution">
    <text evidence="2">The sequence shown here is derived from an EMBL/GenBank/DDBJ whole genome shotgun (WGS) entry which is preliminary data.</text>
</comment>
<evidence type="ECO:0000313" key="3">
    <source>
        <dbReference type="Proteomes" id="UP000807309"/>
    </source>
</evidence>
<sequence>MMRAPLHLAAASVAAATLVVTAVGATAEPISSAPATAIAAETGSAAADSGSAAVRTGVGFLERGDIIGILVLMGVAPFQMLTSGICDLATMSALPNPCATGTR</sequence>
<feature type="signal peptide" evidence="1">
    <location>
        <begin position="1"/>
        <end position="27"/>
    </location>
</feature>
<feature type="chain" id="PRO_5046619965" description="Secreted protein" evidence="1">
    <location>
        <begin position="28"/>
        <end position="103"/>
    </location>
</feature>
<proteinExistence type="predicted"/>
<dbReference type="RefSeq" id="WP_195035531.1">
    <property type="nucleotide sequence ID" value="NZ_JADLRE010000024.1"/>
</dbReference>
<dbReference type="EMBL" id="JADLRE010000024">
    <property type="protein sequence ID" value="MBF6228651.1"/>
    <property type="molecule type" value="Genomic_DNA"/>
</dbReference>
<evidence type="ECO:0000313" key="2">
    <source>
        <dbReference type="EMBL" id="MBF6228651.1"/>
    </source>
</evidence>
<protein>
    <recommendedName>
        <fullName evidence="4">Secreted protein</fullName>
    </recommendedName>
</protein>
<reference evidence="2 3" key="1">
    <citation type="submission" date="2020-10" db="EMBL/GenBank/DDBJ databases">
        <title>Identification of Nocardia species via Next-generation sequencing and recognition of intraspecies genetic diversity.</title>
        <authorList>
            <person name="Li P."/>
            <person name="Li P."/>
            <person name="Lu B."/>
        </authorList>
    </citation>
    <scope>NUCLEOTIDE SEQUENCE [LARGE SCALE GENOMIC DNA]</scope>
    <source>
        <strain evidence="2 3">N-11</strain>
    </source>
</reference>
<gene>
    <name evidence="2" type="ORF">IU470_26535</name>
</gene>
<organism evidence="2 3">
    <name type="scientific">Nocardia abscessus</name>
    <dbReference type="NCBI Taxonomy" id="120957"/>
    <lineage>
        <taxon>Bacteria</taxon>
        <taxon>Bacillati</taxon>
        <taxon>Actinomycetota</taxon>
        <taxon>Actinomycetes</taxon>
        <taxon>Mycobacteriales</taxon>
        <taxon>Nocardiaceae</taxon>
        <taxon>Nocardia</taxon>
    </lineage>
</organism>